<dbReference type="InterPro" id="IPR027417">
    <property type="entry name" value="P-loop_NTPase"/>
</dbReference>
<dbReference type="PANTHER" id="PTHR11783">
    <property type="entry name" value="SULFOTRANSFERASE SULT"/>
    <property type="match status" value="1"/>
</dbReference>
<feature type="domain" description="Sulfotransferase" evidence="3">
    <location>
        <begin position="48"/>
        <end position="288"/>
    </location>
</feature>
<dbReference type="GeneID" id="106819992"/>
<reference evidence="5" key="1">
    <citation type="submission" date="2025-08" db="UniProtKB">
        <authorList>
            <consortium name="RefSeq"/>
        </authorList>
    </citation>
    <scope>IDENTIFICATION</scope>
</reference>
<protein>
    <submittedName>
        <fullName evidence="5">Sulfotransferase family cytosolic 1B member 1-like</fullName>
    </submittedName>
</protein>
<comment type="similarity">
    <text evidence="1">Belongs to the sulfotransferase 1 family.</text>
</comment>
<evidence type="ECO:0000259" key="3">
    <source>
        <dbReference type="Pfam" id="PF00685"/>
    </source>
</evidence>
<dbReference type="Pfam" id="PF00685">
    <property type="entry name" value="Sulfotransfer_1"/>
    <property type="match status" value="1"/>
</dbReference>
<accession>A0ABM1F6H1</accession>
<dbReference type="SUPFAM" id="SSF52540">
    <property type="entry name" value="P-loop containing nucleoside triphosphate hydrolases"/>
    <property type="match status" value="1"/>
</dbReference>
<evidence type="ECO:0000256" key="2">
    <source>
        <dbReference type="ARBA" id="ARBA00022679"/>
    </source>
</evidence>
<evidence type="ECO:0000313" key="5">
    <source>
        <dbReference type="RefSeq" id="XP_014680042.1"/>
    </source>
</evidence>
<evidence type="ECO:0000313" key="4">
    <source>
        <dbReference type="Proteomes" id="UP000695022"/>
    </source>
</evidence>
<organism evidence="4 5">
    <name type="scientific">Priapulus caudatus</name>
    <name type="common">Priapulid worm</name>
    <dbReference type="NCBI Taxonomy" id="37621"/>
    <lineage>
        <taxon>Eukaryota</taxon>
        <taxon>Metazoa</taxon>
        <taxon>Ecdysozoa</taxon>
        <taxon>Scalidophora</taxon>
        <taxon>Priapulida</taxon>
        <taxon>Priapulimorpha</taxon>
        <taxon>Priapulimorphida</taxon>
        <taxon>Priapulidae</taxon>
        <taxon>Priapulus</taxon>
    </lineage>
</organism>
<dbReference type="RefSeq" id="XP_014680042.1">
    <property type="nucleotide sequence ID" value="XM_014824556.1"/>
</dbReference>
<gene>
    <name evidence="5" type="primary">LOC106819992</name>
</gene>
<name>A0ABM1F6H1_PRICU</name>
<sequence length="290" mass="33340">MAMEASESTETTGGTKLFENIFKYKGVNFICNEFADDPMKMENMKCRDDDVIVATFPKSGTTFTQEITWLVLHDADPKSRDGKNFDERMPEIGYSYPGNKYVPRDEMESPRIFKTHYPWRTLPREAKEKKCKIIYVSRNFQDVVVSGYFMVKDRYLVPMPAGKGANETAKSSTDPLVSTDSMRSYFNQMAYDQVIFGNYFDHNLEYWEQRDSGHVLFLFYEDLVEDLAGGVRCIAEFLGKQLSDDQVSAIVAETNFERMRTNPLTNWNFLTKNGLRDPNAAPIMRKGIGP</sequence>
<dbReference type="Gene3D" id="3.40.50.300">
    <property type="entry name" value="P-loop containing nucleotide triphosphate hydrolases"/>
    <property type="match status" value="1"/>
</dbReference>
<dbReference type="InterPro" id="IPR000863">
    <property type="entry name" value="Sulfotransferase_dom"/>
</dbReference>
<dbReference type="Proteomes" id="UP000695022">
    <property type="component" value="Unplaced"/>
</dbReference>
<keyword evidence="4" id="KW-1185">Reference proteome</keyword>
<evidence type="ECO:0000256" key="1">
    <source>
        <dbReference type="ARBA" id="ARBA00005771"/>
    </source>
</evidence>
<keyword evidence="2" id="KW-0808">Transferase</keyword>
<proteinExistence type="inferred from homology"/>